<evidence type="ECO:0000313" key="7">
    <source>
        <dbReference type="Proteomes" id="UP000315010"/>
    </source>
</evidence>
<feature type="compositionally biased region" description="Basic and acidic residues" evidence="4">
    <location>
        <begin position="231"/>
        <end position="247"/>
    </location>
</feature>
<gene>
    <name evidence="6" type="primary">eccA1</name>
    <name evidence="6" type="ORF">CA13_23240</name>
</gene>
<dbReference type="OrthoDB" id="9806903at2"/>
<evidence type="ECO:0000256" key="2">
    <source>
        <dbReference type="ARBA" id="ARBA00022741"/>
    </source>
</evidence>
<dbReference type="FunFam" id="3.40.50.300:FF:000216">
    <property type="entry name" value="Type VII secretion ATPase EccA"/>
    <property type="match status" value="1"/>
</dbReference>
<dbReference type="SMART" id="SM00382">
    <property type="entry name" value="AAA"/>
    <property type="match status" value="1"/>
</dbReference>
<comment type="caution">
    <text evidence="6">The sequence shown here is derived from an EMBL/GenBank/DDBJ whole genome shotgun (WGS) entry which is preliminary data.</text>
</comment>
<reference evidence="6 7" key="1">
    <citation type="submission" date="2019-02" db="EMBL/GenBank/DDBJ databases">
        <title>Deep-cultivation of Planctomycetes and their phenomic and genomic characterization uncovers novel biology.</title>
        <authorList>
            <person name="Wiegand S."/>
            <person name="Jogler M."/>
            <person name="Boedeker C."/>
            <person name="Pinto D."/>
            <person name="Vollmers J."/>
            <person name="Rivas-Marin E."/>
            <person name="Kohn T."/>
            <person name="Peeters S.H."/>
            <person name="Heuer A."/>
            <person name="Rast P."/>
            <person name="Oberbeckmann S."/>
            <person name="Bunk B."/>
            <person name="Jeske O."/>
            <person name="Meyerdierks A."/>
            <person name="Storesund J.E."/>
            <person name="Kallscheuer N."/>
            <person name="Luecker S."/>
            <person name="Lage O.M."/>
            <person name="Pohl T."/>
            <person name="Merkel B.J."/>
            <person name="Hornburger P."/>
            <person name="Mueller R.-W."/>
            <person name="Bruemmer F."/>
            <person name="Labrenz M."/>
            <person name="Spormann A.M."/>
            <person name="Op Den Camp H."/>
            <person name="Overmann J."/>
            <person name="Amann R."/>
            <person name="Jetten M.S.M."/>
            <person name="Mascher T."/>
            <person name="Medema M.H."/>
            <person name="Devos D.P."/>
            <person name="Kaster A.-K."/>
            <person name="Ovreas L."/>
            <person name="Rohde M."/>
            <person name="Galperin M.Y."/>
            <person name="Jogler C."/>
        </authorList>
    </citation>
    <scope>NUCLEOTIDE SEQUENCE [LARGE SCALE GENOMIC DNA]</scope>
    <source>
        <strain evidence="6 7">CA13</strain>
    </source>
</reference>
<dbReference type="SUPFAM" id="SSF52540">
    <property type="entry name" value="P-loop containing nucleoside triphosphate hydrolases"/>
    <property type="match status" value="1"/>
</dbReference>
<dbReference type="Pfam" id="PF17866">
    <property type="entry name" value="AAA_lid_6"/>
    <property type="match status" value="1"/>
</dbReference>
<dbReference type="PANTHER" id="PTHR43392:SF2">
    <property type="entry name" value="AAA-TYPE ATPASE FAMILY PROTEIN _ ANKYRIN REPEAT FAMILY PROTEIN"/>
    <property type="match status" value="1"/>
</dbReference>
<dbReference type="Gene3D" id="3.40.50.300">
    <property type="entry name" value="P-loop containing nucleotide triphosphate hydrolases"/>
    <property type="match status" value="1"/>
</dbReference>
<sequence length="602" mass="67141">MAKLSDDQIIESIRLYRDTLGETRALYVDSGKLIRESYGWLGDDANANSIADQMDDLHQGLLMKVFAAVVPEASTRTMEQRQLGRVLLEHLWGKSVMGNQLHEAVDWLVTASNEFQWGDLIRPFAEIAPIRDRWGELETLVMRMANVLASIDGAMSVADNANLDEMRKQMKELAREPVVVEHNSQADTDNAHDALDWLRAEAKRLREGAGVTAAEKPTPVAGPGGTPKPTPELKKSTPEPIDDRTPEQRLAEARAKLDRLVGLDAIKDQIQTLTNFLKMETLREKEGLPATRPSLHMAFVGNPGTGKTTVARIIAEIYGALGILEKGHLVETDRSGLVAEYAGQTGPKTNAKIDEALDGVLFIDEAYTLIDENGQDQYGREAVQTLLKRMEDQRDRLVVILAGYPVEMRKMIRSNPGLSSRVGTTMHFDDYPPEALCRIFELISKKSKYSLPTESRRRLLRGFTYLYINRDRHFGNGRSARNSFERSVRRLANRLAMMKDVNREMLTTLAAEDIEVAEITQEHLKAMAAEKGNVRVRCSHCQQSVVIDDQLLGTSMECEACKEKFEADWGEPVLELPKPNAGKAPAGEEPDDGEGAKDIIVR</sequence>
<evidence type="ECO:0000256" key="1">
    <source>
        <dbReference type="ARBA" id="ARBA00010378"/>
    </source>
</evidence>
<accession>A0A5C5Z0H0</accession>
<name>A0A5C5Z0H0_9BACT</name>
<evidence type="ECO:0000256" key="3">
    <source>
        <dbReference type="ARBA" id="ARBA00022840"/>
    </source>
</evidence>
<evidence type="ECO:0000313" key="6">
    <source>
        <dbReference type="EMBL" id="TWT80878.1"/>
    </source>
</evidence>
<feature type="region of interest" description="Disordered" evidence="4">
    <location>
        <begin position="572"/>
        <end position="602"/>
    </location>
</feature>
<dbReference type="Proteomes" id="UP000315010">
    <property type="component" value="Unassembled WGS sequence"/>
</dbReference>
<dbReference type="EMBL" id="SJPJ01000001">
    <property type="protein sequence ID" value="TWT80878.1"/>
    <property type="molecule type" value="Genomic_DNA"/>
</dbReference>
<feature type="domain" description="AAA+ ATPase" evidence="5">
    <location>
        <begin position="293"/>
        <end position="432"/>
    </location>
</feature>
<evidence type="ECO:0000259" key="5">
    <source>
        <dbReference type="SMART" id="SM00382"/>
    </source>
</evidence>
<dbReference type="PANTHER" id="PTHR43392">
    <property type="entry name" value="AAA-TYPE ATPASE FAMILY PROTEIN / ANKYRIN REPEAT FAMILY PROTEIN"/>
    <property type="match status" value="1"/>
</dbReference>
<dbReference type="RefSeq" id="WP_146396186.1">
    <property type="nucleotide sequence ID" value="NZ_SJPJ01000001.1"/>
</dbReference>
<dbReference type="GO" id="GO:0005524">
    <property type="term" value="F:ATP binding"/>
    <property type="evidence" value="ECO:0007669"/>
    <property type="project" value="UniProtKB-KW"/>
</dbReference>
<dbReference type="GO" id="GO:0016887">
    <property type="term" value="F:ATP hydrolysis activity"/>
    <property type="evidence" value="ECO:0007669"/>
    <property type="project" value="InterPro"/>
</dbReference>
<dbReference type="InterPro" id="IPR041627">
    <property type="entry name" value="AAA_lid_6"/>
</dbReference>
<dbReference type="InterPro" id="IPR050773">
    <property type="entry name" value="CbxX/CfxQ_RuBisCO_ESX"/>
</dbReference>
<dbReference type="AlphaFoldDB" id="A0A5C5Z0H0"/>
<keyword evidence="2" id="KW-0547">Nucleotide-binding</keyword>
<dbReference type="PRINTS" id="PR00819">
    <property type="entry name" value="CBXCFQXSUPER"/>
</dbReference>
<dbReference type="InterPro" id="IPR027417">
    <property type="entry name" value="P-loop_NTPase"/>
</dbReference>
<evidence type="ECO:0000256" key="4">
    <source>
        <dbReference type="SAM" id="MobiDB-lite"/>
    </source>
</evidence>
<comment type="similarity">
    <text evidence="1">Belongs to the CbxX/CfxQ family.</text>
</comment>
<keyword evidence="7" id="KW-1185">Reference proteome</keyword>
<dbReference type="InterPro" id="IPR003593">
    <property type="entry name" value="AAA+_ATPase"/>
</dbReference>
<proteinExistence type="inferred from homology"/>
<dbReference type="Pfam" id="PF00004">
    <property type="entry name" value="AAA"/>
    <property type="match status" value="1"/>
</dbReference>
<dbReference type="InterPro" id="IPR000641">
    <property type="entry name" value="CbxX/CfxQ"/>
</dbReference>
<dbReference type="Gene3D" id="1.10.8.60">
    <property type="match status" value="1"/>
</dbReference>
<feature type="region of interest" description="Disordered" evidence="4">
    <location>
        <begin position="208"/>
        <end position="247"/>
    </location>
</feature>
<dbReference type="InterPro" id="IPR003959">
    <property type="entry name" value="ATPase_AAA_core"/>
</dbReference>
<keyword evidence="3" id="KW-0067">ATP-binding</keyword>
<organism evidence="6 7">
    <name type="scientific">Novipirellula herctigrandis</name>
    <dbReference type="NCBI Taxonomy" id="2527986"/>
    <lineage>
        <taxon>Bacteria</taxon>
        <taxon>Pseudomonadati</taxon>
        <taxon>Planctomycetota</taxon>
        <taxon>Planctomycetia</taxon>
        <taxon>Pirellulales</taxon>
        <taxon>Pirellulaceae</taxon>
        <taxon>Novipirellula</taxon>
    </lineage>
</organism>
<protein>
    <submittedName>
        <fullName evidence="6">ESX-1 secretion system protein EccA1</fullName>
    </submittedName>
</protein>